<dbReference type="EMBL" id="CM014094">
    <property type="protein sequence ID" value="TKS86042.1"/>
    <property type="molecule type" value="Genomic_DNA"/>
</dbReference>
<organism evidence="1 2">
    <name type="scientific">Collichthys lucidus</name>
    <name type="common">Big head croaker</name>
    <name type="synonym">Sciaena lucida</name>
    <dbReference type="NCBI Taxonomy" id="240159"/>
    <lineage>
        <taxon>Eukaryota</taxon>
        <taxon>Metazoa</taxon>
        <taxon>Chordata</taxon>
        <taxon>Craniata</taxon>
        <taxon>Vertebrata</taxon>
        <taxon>Euteleostomi</taxon>
        <taxon>Actinopterygii</taxon>
        <taxon>Neopterygii</taxon>
        <taxon>Teleostei</taxon>
        <taxon>Neoteleostei</taxon>
        <taxon>Acanthomorphata</taxon>
        <taxon>Eupercaria</taxon>
        <taxon>Sciaenidae</taxon>
        <taxon>Collichthys</taxon>
    </lineage>
</organism>
<evidence type="ECO:0000313" key="2">
    <source>
        <dbReference type="Proteomes" id="UP000298787"/>
    </source>
</evidence>
<dbReference type="Proteomes" id="UP000298787">
    <property type="component" value="Chromosome 17"/>
</dbReference>
<evidence type="ECO:0000313" key="1">
    <source>
        <dbReference type="EMBL" id="TKS86042.1"/>
    </source>
</evidence>
<protein>
    <submittedName>
        <fullName evidence="1">Uncharacterized protein</fullName>
    </submittedName>
</protein>
<gene>
    <name evidence="1" type="ORF">D9C73_019300</name>
</gene>
<dbReference type="AlphaFoldDB" id="A0A4V6ARX0"/>
<keyword evidence="2" id="KW-1185">Reference proteome</keyword>
<proteinExistence type="predicted"/>
<sequence>MVGGGGYIIMEGTSHSARVLTHEPDAKRYPDKSNAPHWSQFRTRELRRFERGPRWQGGKRNTEPAGPVIITVHHSFRFSILVCLQEHERIYVRWVKARSLSRDGISSHGLFVAGTAR</sequence>
<reference evidence="1 2" key="1">
    <citation type="submission" date="2019-01" db="EMBL/GenBank/DDBJ databases">
        <title>Genome Assembly of Collichthys lucidus.</title>
        <authorList>
            <person name="Cai M."/>
            <person name="Xiao S."/>
        </authorList>
    </citation>
    <scope>NUCLEOTIDE SEQUENCE [LARGE SCALE GENOMIC DNA]</scope>
    <source>
        <strain evidence="1">JT15FE1705JMU</strain>
        <tissue evidence="1">Muscle</tissue>
    </source>
</reference>
<accession>A0A4V6ARX0</accession>
<name>A0A4V6ARX0_COLLU</name>